<sequence length="230" mass="25950">MLKIKNFYFNDLHECCSVAWDGTGECVIIDPGFYTDTERDQLKGFIGEKGLKPVRILLTHAHFDHVFGLKECAQMYGIPVYMDPADKETLQSADWYCRQFGFRTPRTDVKTEDLHDGDTVKFGETEFEVLSTPGHTPGGVCFLDRADKVLFSGDTLFAGSIGRTDHPQGDYDRLMEGIFNKLMTLDGDIDVIPGHGPHTTITDERTKNPFLQPFNLPYEEPDSESPDSEK</sequence>
<feature type="compositionally biased region" description="Acidic residues" evidence="5">
    <location>
        <begin position="219"/>
        <end position="230"/>
    </location>
</feature>
<dbReference type="SMART" id="SM00849">
    <property type="entry name" value="Lactamase_B"/>
    <property type="match status" value="1"/>
</dbReference>
<dbReference type="InterPro" id="IPR051453">
    <property type="entry name" value="MBL_Glyoxalase_II"/>
</dbReference>
<gene>
    <name evidence="7" type="ORF">IAB99_06710</name>
</gene>
<reference evidence="7" key="1">
    <citation type="submission" date="2020-10" db="EMBL/GenBank/DDBJ databases">
        <authorList>
            <person name="Gilroy R."/>
        </authorList>
    </citation>
    <scope>NUCLEOTIDE SEQUENCE</scope>
    <source>
        <strain evidence="7">B1-15692</strain>
    </source>
</reference>
<keyword evidence="4" id="KW-0862">Zinc</keyword>
<accession>A0A9D9I7J4</accession>
<comment type="caution">
    <text evidence="7">The sequence shown here is derived from an EMBL/GenBank/DDBJ whole genome shotgun (WGS) entry which is preliminary data.</text>
</comment>
<dbReference type="AlphaFoldDB" id="A0A9D9I7J4"/>
<evidence type="ECO:0000313" key="7">
    <source>
        <dbReference type="EMBL" id="MBO8467437.1"/>
    </source>
</evidence>
<dbReference type="GO" id="GO:0046872">
    <property type="term" value="F:metal ion binding"/>
    <property type="evidence" value="ECO:0007669"/>
    <property type="project" value="UniProtKB-KW"/>
</dbReference>
<organism evidence="7 8">
    <name type="scientific">Candidatus Cryptobacteroides faecipullorum</name>
    <dbReference type="NCBI Taxonomy" id="2840764"/>
    <lineage>
        <taxon>Bacteria</taxon>
        <taxon>Pseudomonadati</taxon>
        <taxon>Bacteroidota</taxon>
        <taxon>Bacteroidia</taxon>
        <taxon>Bacteroidales</taxon>
        <taxon>Candidatus Cryptobacteroides</taxon>
    </lineage>
</organism>
<dbReference type="PANTHER" id="PTHR46233:SF3">
    <property type="entry name" value="HYDROXYACYLGLUTATHIONE HYDROLASE GLOC"/>
    <property type="match status" value="1"/>
</dbReference>
<evidence type="ECO:0000256" key="5">
    <source>
        <dbReference type="SAM" id="MobiDB-lite"/>
    </source>
</evidence>
<evidence type="ECO:0000256" key="4">
    <source>
        <dbReference type="ARBA" id="ARBA00022833"/>
    </source>
</evidence>
<protein>
    <submittedName>
        <fullName evidence="7">MBL fold metallo-hydrolase</fullName>
    </submittedName>
</protein>
<feature type="domain" description="Metallo-beta-lactamase" evidence="6">
    <location>
        <begin position="13"/>
        <end position="195"/>
    </location>
</feature>
<evidence type="ECO:0000313" key="8">
    <source>
        <dbReference type="Proteomes" id="UP000823660"/>
    </source>
</evidence>
<keyword evidence="3" id="KW-0378">Hydrolase</keyword>
<evidence type="ECO:0000256" key="2">
    <source>
        <dbReference type="ARBA" id="ARBA00022723"/>
    </source>
</evidence>
<dbReference type="InterPro" id="IPR001279">
    <property type="entry name" value="Metallo-B-lactamas"/>
</dbReference>
<reference evidence="7" key="2">
    <citation type="journal article" date="2021" name="PeerJ">
        <title>Extensive microbial diversity within the chicken gut microbiome revealed by metagenomics and culture.</title>
        <authorList>
            <person name="Gilroy R."/>
            <person name="Ravi A."/>
            <person name="Getino M."/>
            <person name="Pursley I."/>
            <person name="Horton D.L."/>
            <person name="Alikhan N.F."/>
            <person name="Baker D."/>
            <person name="Gharbi K."/>
            <person name="Hall N."/>
            <person name="Watson M."/>
            <person name="Adriaenssens E.M."/>
            <person name="Foster-Nyarko E."/>
            <person name="Jarju S."/>
            <person name="Secka A."/>
            <person name="Antonio M."/>
            <person name="Oren A."/>
            <person name="Chaudhuri R.R."/>
            <person name="La Ragione R."/>
            <person name="Hildebrand F."/>
            <person name="Pallen M.J."/>
        </authorList>
    </citation>
    <scope>NUCLEOTIDE SEQUENCE</scope>
    <source>
        <strain evidence="7">B1-15692</strain>
    </source>
</reference>
<dbReference type="InterPro" id="IPR036866">
    <property type="entry name" value="RibonucZ/Hydroxyglut_hydro"/>
</dbReference>
<keyword evidence="2" id="KW-0479">Metal-binding</keyword>
<evidence type="ECO:0000256" key="3">
    <source>
        <dbReference type="ARBA" id="ARBA00022801"/>
    </source>
</evidence>
<dbReference type="PANTHER" id="PTHR46233">
    <property type="entry name" value="HYDROXYACYLGLUTATHIONE HYDROLASE GLOC"/>
    <property type="match status" value="1"/>
</dbReference>
<evidence type="ECO:0000259" key="6">
    <source>
        <dbReference type="SMART" id="SM00849"/>
    </source>
</evidence>
<proteinExistence type="predicted"/>
<comment type="cofactor">
    <cofactor evidence="1">
        <name>Zn(2+)</name>
        <dbReference type="ChEBI" id="CHEBI:29105"/>
    </cofactor>
</comment>
<dbReference type="EMBL" id="JADIMH010000038">
    <property type="protein sequence ID" value="MBO8467437.1"/>
    <property type="molecule type" value="Genomic_DNA"/>
</dbReference>
<dbReference type="Proteomes" id="UP000823660">
    <property type="component" value="Unassembled WGS sequence"/>
</dbReference>
<name>A0A9D9I7J4_9BACT</name>
<dbReference type="SUPFAM" id="SSF56281">
    <property type="entry name" value="Metallo-hydrolase/oxidoreductase"/>
    <property type="match status" value="1"/>
</dbReference>
<dbReference type="GO" id="GO:0016787">
    <property type="term" value="F:hydrolase activity"/>
    <property type="evidence" value="ECO:0007669"/>
    <property type="project" value="UniProtKB-KW"/>
</dbReference>
<evidence type="ECO:0000256" key="1">
    <source>
        <dbReference type="ARBA" id="ARBA00001947"/>
    </source>
</evidence>
<dbReference type="Gene3D" id="3.60.15.10">
    <property type="entry name" value="Ribonuclease Z/Hydroxyacylglutathione hydrolase-like"/>
    <property type="match status" value="1"/>
</dbReference>
<dbReference type="CDD" id="cd06262">
    <property type="entry name" value="metallo-hydrolase-like_MBL-fold"/>
    <property type="match status" value="1"/>
</dbReference>
<dbReference type="Pfam" id="PF00753">
    <property type="entry name" value="Lactamase_B"/>
    <property type="match status" value="1"/>
</dbReference>
<feature type="region of interest" description="Disordered" evidence="5">
    <location>
        <begin position="198"/>
        <end position="230"/>
    </location>
</feature>